<dbReference type="PANTHER" id="PTHR10131">
    <property type="entry name" value="TNF RECEPTOR ASSOCIATED FACTOR"/>
    <property type="match status" value="1"/>
</dbReference>
<dbReference type="Proteomes" id="UP000681722">
    <property type="component" value="Unassembled WGS sequence"/>
</dbReference>
<accession>A0A815HIA5</accession>
<evidence type="ECO:0000313" key="5">
    <source>
        <dbReference type="Proteomes" id="UP000663829"/>
    </source>
</evidence>
<dbReference type="SUPFAM" id="SSF49599">
    <property type="entry name" value="TRAF domain-like"/>
    <property type="match status" value="1"/>
</dbReference>
<gene>
    <name evidence="3" type="ORF">GPM918_LOCUS31076</name>
    <name evidence="4" type="ORF">SRO942_LOCUS31708</name>
</gene>
<dbReference type="InterPro" id="IPR002083">
    <property type="entry name" value="MATH/TRAF_dom"/>
</dbReference>
<protein>
    <recommendedName>
        <fullName evidence="6">MATH domain-containing protein</fullName>
    </recommendedName>
</protein>
<dbReference type="OrthoDB" id="1737200at2759"/>
<keyword evidence="5" id="KW-1185">Reference proteome</keyword>
<dbReference type="GO" id="GO:0043122">
    <property type="term" value="P:regulation of canonical NF-kappaB signal transduction"/>
    <property type="evidence" value="ECO:0007669"/>
    <property type="project" value="TreeGrafter"/>
</dbReference>
<comment type="caution">
    <text evidence="3">The sequence shown here is derived from an EMBL/GenBank/DDBJ whole genome shotgun (WGS) entry which is preliminary data.</text>
</comment>
<dbReference type="Pfam" id="PF22486">
    <property type="entry name" value="MATH_2"/>
    <property type="match status" value="1"/>
</dbReference>
<dbReference type="EMBL" id="CAJNOQ010015077">
    <property type="protein sequence ID" value="CAF1354473.1"/>
    <property type="molecule type" value="Genomic_DNA"/>
</dbReference>
<evidence type="ECO:0000313" key="4">
    <source>
        <dbReference type="EMBL" id="CAF4227240.1"/>
    </source>
</evidence>
<dbReference type="PROSITE" id="PS50202">
    <property type="entry name" value="MSP"/>
    <property type="match status" value="1"/>
</dbReference>
<dbReference type="InterPro" id="IPR000535">
    <property type="entry name" value="MSP_dom"/>
</dbReference>
<dbReference type="EMBL" id="CAJOBC010066276">
    <property type="protein sequence ID" value="CAF4227240.1"/>
    <property type="molecule type" value="Genomic_DNA"/>
</dbReference>
<organism evidence="3 5">
    <name type="scientific">Didymodactylos carnosus</name>
    <dbReference type="NCBI Taxonomy" id="1234261"/>
    <lineage>
        <taxon>Eukaryota</taxon>
        <taxon>Metazoa</taxon>
        <taxon>Spiralia</taxon>
        <taxon>Gnathifera</taxon>
        <taxon>Rotifera</taxon>
        <taxon>Eurotatoria</taxon>
        <taxon>Bdelloidea</taxon>
        <taxon>Philodinida</taxon>
        <taxon>Philodinidae</taxon>
        <taxon>Didymodactylos</taxon>
    </lineage>
</organism>
<sequence length="152" mass="17215">MFARAYLNGDGSACGKYMSVSLTVMPGEYDCLLKWPMNMKATFCLIDQSTSKEHVIKRITASLQPLSELTVEIKNFTALNTVHQDPSPYVLDDTMFFIVEVRTIEPEIPSHIQDAINMIRLGDFEENRLEFVSLETTETNSFETEPPFGILP</sequence>
<reference evidence="3" key="1">
    <citation type="submission" date="2021-02" db="EMBL/GenBank/DDBJ databases">
        <authorList>
            <person name="Nowell W R."/>
        </authorList>
    </citation>
    <scope>NUCLEOTIDE SEQUENCE</scope>
</reference>
<dbReference type="PROSITE" id="PS50144">
    <property type="entry name" value="MATH"/>
    <property type="match status" value="1"/>
</dbReference>
<feature type="domain" description="MSP" evidence="2">
    <location>
        <begin position="81"/>
        <end position="152"/>
    </location>
</feature>
<proteinExistence type="predicted"/>
<evidence type="ECO:0000259" key="1">
    <source>
        <dbReference type="PROSITE" id="PS50144"/>
    </source>
</evidence>
<evidence type="ECO:0000259" key="2">
    <source>
        <dbReference type="PROSITE" id="PS50202"/>
    </source>
</evidence>
<feature type="domain" description="MATH" evidence="1">
    <location>
        <begin position="1"/>
        <end position="101"/>
    </location>
</feature>
<evidence type="ECO:0008006" key="6">
    <source>
        <dbReference type="Google" id="ProtNLM"/>
    </source>
</evidence>
<dbReference type="Gene3D" id="2.60.210.10">
    <property type="entry name" value="Apoptosis, Tumor Necrosis Factor Receptor Associated Protein 2, Chain A"/>
    <property type="match status" value="1"/>
</dbReference>
<dbReference type="Proteomes" id="UP000663829">
    <property type="component" value="Unassembled WGS sequence"/>
</dbReference>
<dbReference type="InterPro" id="IPR008974">
    <property type="entry name" value="TRAF-like"/>
</dbReference>
<name>A0A815HIA5_9BILA</name>
<dbReference type="PANTHER" id="PTHR10131:SF94">
    <property type="entry name" value="TNF RECEPTOR-ASSOCIATED FACTOR 4"/>
    <property type="match status" value="1"/>
</dbReference>
<evidence type="ECO:0000313" key="3">
    <source>
        <dbReference type="EMBL" id="CAF1354473.1"/>
    </source>
</evidence>
<dbReference type="AlphaFoldDB" id="A0A815HIA5"/>